<evidence type="ECO:0000313" key="9">
    <source>
        <dbReference type="EMBL" id="MFD1202295.1"/>
    </source>
</evidence>
<dbReference type="EMBL" id="JBHTLY010000004">
    <property type="protein sequence ID" value="MFD1202295.1"/>
    <property type="molecule type" value="Genomic_DNA"/>
</dbReference>
<dbReference type="RefSeq" id="WP_343961043.1">
    <property type="nucleotide sequence ID" value="NZ_BAAAKZ010000010.1"/>
</dbReference>
<proteinExistence type="predicted"/>
<keyword evidence="6" id="KW-1133">Transmembrane helix</keyword>
<evidence type="ECO:0000256" key="7">
    <source>
        <dbReference type="SAM" id="SignalP"/>
    </source>
</evidence>
<sequence>MPPTPRHRRRAVTGALGLFAAAAVTGALAAPAAALAPPADIDGAEAARSAGTTSFTADLQTEIHIADESRPSSFMATPDGRRGIVTSAELNEVTIIDMATRTVTHRIDFPGRGGDYVRVSDDGTRAYFAVLERFNSTGLGVVDLTTNSLLKVIPLPNGSIEDLELTASGDEIYVLDLMGEMARYSTETGELLAKANPGLKNARSLLLRENETQLLFSVDNLIFTLSASDFTEISRAVVPGVNSVTSMYVDSSEDLVYFSDSSGSTLGQFVPSTGETVGAVKVGNPMHDTVGVDRLNRSFGNVPYWNYLMAADFGTGQRSESFRETPTAPFSLASNPVTGELLSANGGWSNSTKGSTVTIVNTPSVTDPSDAAVTELGGTVRFETEAIGIKPNRGGGVTWQSSADGETWVDIAGAHHEQLDVEVTREALAQQYRVRWVDDFWGDRGVSAAAVIASPLPKITFEGPLAEGTVGAEYPSTLITATGGEDLAWSVLDEAERSGLPAGLSLDAATGALSGTPTATGTFDFTVRVTDMFGEDTRSYELVVGESTVGPGGGLTPGDTSNPVNDKGGDPLGATGAGGPALLGLAAAGLLAAGGAALAIRRTRSAR</sequence>
<keyword evidence="4" id="KW-0572">Peptidoglycan-anchor</keyword>
<dbReference type="Pfam" id="PF05345">
    <property type="entry name" value="He_PIG"/>
    <property type="match status" value="1"/>
</dbReference>
<dbReference type="SUPFAM" id="SSF50969">
    <property type="entry name" value="YVTN repeat-like/Quinoprotein amine dehydrogenase"/>
    <property type="match status" value="1"/>
</dbReference>
<accession>A0ABW3TNT5</accession>
<dbReference type="PROSITE" id="PS51318">
    <property type="entry name" value="TAT"/>
    <property type="match status" value="1"/>
</dbReference>
<evidence type="ECO:0000256" key="5">
    <source>
        <dbReference type="SAM" id="MobiDB-lite"/>
    </source>
</evidence>
<dbReference type="Proteomes" id="UP001597181">
    <property type="component" value="Unassembled WGS sequence"/>
</dbReference>
<dbReference type="InterPro" id="IPR019931">
    <property type="entry name" value="LPXTG_anchor"/>
</dbReference>
<feature type="domain" description="Gram-positive cocci surface proteins LPxTG" evidence="8">
    <location>
        <begin position="572"/>
        <end position="607"/>
    </location>
</feature>
<evidence type="ECO:0000256" key="3">
    <source>
        <dbReference type="ARBA" id="ARBA00022729"/>
    </source>
</evidence>
<comment type="caution">
    <text evidence="9">The sequence shown here is derived from an EMBL/GenBank/DDBJ whole genome shotgun (WGS) entry which is preliminary data.</text>
</comment>
<name>A0ABW3TNT5_9MICO</name>
<dbReference type="InterPro" id="IPR015919">
    <property type="entry name" value="Cadherin-like_sf"/>
</dbReference>
<dbReference type="InterPro" id="IPR015943">
    <property type="entry name" value="WD40/YVTN_repeat-like_dom_sf"/>
</dbReference>
<dbReference type="InterPro" id="IPR011044">
    <property type="entry name" value="Quino_amine_DH_bsu"/>
</dbReference>
<feature type="region of interest" description="Disordered" evidence="5">
    <location>
        <begin position="547"/>
        <end position="573"/>
    </location>
</feature>
<keyword evidence="2" id="KW-0964">Secreted</keyword>
<dbReference type="InterPro" id="IPR006311">
    <property type="entry name" value="TAT_signal"/>
</dbReference>
<dbReference type="PROSITE" id="PS50847">
    <property type="entry name" value="GRAM_POS_ANCHORING"/>
    <property type="match status" value="1"/>
</dbReference>
<keyword evidence="1" id="KW-0134">Cell wall</keyword>
<feature type="transmembrane region" description="Helical" evidence="6">
    <location>
        <begin position="581"/>
        <end position="600"/>
    </location>
</feature>
<evidence type="ECO:0000256" key="4">
    <source>
        <dbReference type="ARBA" id="ARBA00023088"/>
    </source>
</evidence>
<evidence type="ECO:0000313" key="10">
    <source>
        <dbReference type="Proteomes" id="UP001597181"/>
    </source>
</evidence>
<keyword evidence="3 7" id="KW-0732">Signal</keyword>
<gene>
    <name evidence="9" type="ORF">ACFQ3U_10370</name>
</gene>
<keyword evidence="10" id="KW-1185">Reference proteome</keyword>
<dbReference type="Gene3D" id="2.60.40.10">
    <property type="entry name" value="Immunoglobulins"/>
    <property type="match status" value="1"/>
</dbReference>
<dbReference type="SUPFAM" id="SSF49313">
    <property type="entry name" value="Cadherin-like"/>
    <property type="match status" value="1"/>
</dbReference>
<evidence type="ECO:0000256" key="1">
    <source>
        <dbReference type="ARBA" id="ARBA00022512"/>
    </source>
</evidence>
<evidence type="ECO:0000256" key="2">
    <source>
        <dbReference type="ARBA" id="ARBA00022525"/>
    </source>
</evidence>
<keyword evidence="6" id="KW-0812">Transmembrane</keyword>
<evidence type="ECO:0000259" key="8">
    <source>
        <dbReference type="PROSITE" id="PS50847"/>
    </source>
</evidence>
<reference evidence="10" key="1">
    <citation type="journal article" date="2019" name="Int. J. Syst. Evol. Microbiol.">
        <title>The Global Catalogue of Microorganisms (GCM) 10K type strain sequencing project: providing services to taxonomists for standard genome sequencing and annotation.</title>
        <authorList>
            <consortium name="The Broad Institute Genomics Platform"/>
            <consortium name="The Broad Institute Genome Sequencing Center for Infectious Disease"/>
            <person name="Wu L."/>
            <person name="Ma J."/>
        </authorList>
    </citation>
    <scope>NUCLEOTIDE SEQUENCE [LARGE SCALE GENOMIC DNA]</scope>
    <source>
        <strain evidence="10">CCUG 50213</strain>
    </source>
</reference>
<dbReference type="PANTHER" id="PTHR47197">
    <property type="entry name" value="PROTEIN NIRF"/>
    <property type="match status" value="1"/>
</dbReference>
<organism evidence="9 10">
    <name type="scientific">Leucobacter albus</name>
    <dbReference type="NCBI Taxonomy" id="272210"/>
    <lineage>
        <taxon>Bacteria</taxon>
        <taxon>Bacillati</taxon>
        <taxon>Actinomycetota</taxon>
        <taxon>Actinomycetes</taxon>
        <taxon>Micrococcales</taxon>
        <taxon>Microbacteriaceae</taxon>
        <taxon>Leucobacter</taxon>
    </lineage>
</organism>
<dbReference type="Gene3D" id="2.130.10.10">
    <property type="entry name" value="YVTN repeat-like/Quinoprotein amine dehydrogenase"/>
    <property type="match status" value="1"/>
</dbReference>
<feature type="chain" id="PRO_5046793642" evidence="7">
    <location>
        <begin position="30"/>
        <end position="607"/>
    </location>
</feature>
<evidence type="ECO:0000256" key="6">
    <source>
        <dbReference type="SAM" id="Phobius"/>
    </source>
</evidence>
<feature type="signal peptide" evidence="7">
    <location>
        <begin position="1"/>
        <end position="29"/>
    </location>
</feature>
<protein>
    <submittedName>
        <fullName evidence="9">Ig domain-containing protein</fullName>
    </submittedName>
</protein>
<keyword evidence="6" id="KW-0472">Membrane</keyword>
<dbReference type="PANTHER" id="PTHR47197:SF3">
    <property type="entry name" value="DIHYDRO-HEME D1 DEHYDROGENASE"/>
    <property type="match status" value="1"/>
</dbReference>
<dbReference type="InterPro" id="IPR013783">
    <property type="entry name" value="Ig-like_fold"/>
</dbReference>
<dbReference type="InterPro" id="IPR051200">
    <property type="entry name" value="Host-pathogen_enzymatic-act"/>
</dbReference>